<accession>A0ABN9SYD0</accession>
<dbReference type="Gene3D" id="2.70.20.10">
    <property type="entry name" value="Topoisomerase I, domain 3"/>
    <property type="match status" value="1"/>
</dbReference>
<keyword evidence="4 7" id="KW-0799">Topoisomerase</keyword>
<keyword evidence="5 7" id="KW-0238">DNA-binding</keyword>
<organism evidence="10 11">
    <name type="scientific">Prorocentrum cordatum</name>
    <dbReference type="NCBI Taxonomy" id="2364126"/>
    <lineage>
        <taxon>Eukaryota</taxon>
        <taxon>Sar</taxon>
        <taxon>Alveolata</taxon>
        <taxon>Dinophyceae</taxon>
        <taxon>Prorocentrales</taxon>
        <taxon>Prorocentraceae</taxon>
        <taxon>Prorocentrum</taxon>
    </lineage>
</organism>
<dbReference type="Pfam" id="PF01131">
    <property type="entry name" value="Topoisom_bac"/>
    <property type="match status" value="1"/>
</dbReference>
<dbReference type="SMART" id="SM00493">
    <property type="entry name" value="TOPRIM"/>
    <property type="match status" value="1"/>
</dbReference>
<evidence type="ECO:0000256" key="1">
    <source>
        <dbReference type="ARBA" id="ARBA00000213"/>
    </source>
</evidence>
<dbReference type="Pfam" id="PF01751">
    <property type="entry name" value="Toprim"/>
    <property type="match status" value="1"/>
</dbReference>
<feature type="compositionally biased region" description="Basic and acidic residues" evidence="8">
    <location>
        <begin position="437"/>
        <end position="453"/>
    </location>
</feature>
<evidence type="ECO:0000313" key="11">
    <source>
        <dbReference type="Proteomes" id="UP001189429"/>
    </source>
</evidence>
<dbReference type="PRINTS" id="PR00417">
    <property type="entry name" value="PRTPISMRASEI"/>
</dbReference>
<reference evidence="10" key="1">
    <citation type="submission" date="2023-10" db="EMBL/GenBank/DDBJ databases">
        <authorList>
            <person name="Chen Y."/>
            <person name="Shah S."/>
            <person name="Dougan E. K."/>
            <person name="Thang M."/>
            <person name="Chan C."/>
        </authorList>
    </citation>
    <scope>NUCLEOTIDE SEQUENCE [LARGE SCALE GENOMIC DNA]</scope>
</reference>
<dbReference type="InterPro" id="IPR006171">
    <property type="entry name" value="TOPRIM_dom"/>
</dbReference>
<dbReference type="InterPro" id="IPR013825">
    <property type="entry name" value="Topo_IA_cen_sub2"/>
</dbReference>
<dbReference type="Gene3D" id="1.10.290.10">
    <property type="entry name" value="Topoisomerase I, domain 4"/>
    <property type="match status" value="1"/>
</dbReference>
<evidence type="ECO:0000256" key="7">
    <source>
        <dbReference type="RuleBase" id="RU362092"/>
    </source>
</evidence>
<feature type="region of interest" description="Disordered" evidence="8">
    <location>
        <begin position="61"/>
        <end position="95"/>
    </location>
</feature>
<dbReference type="InterPro" id="IPR000380">
    <property type="entry name" value="Topo_IA"/>
</dbReference>
<dbReference type="Gene3D" id="1.10.460.10">
    <property type="entry name" value="Topoisomerase I, domain 2"/>
    <property type="match status" value="1"/>
</dbReference>
<evidence type="ECO:0000256" key="4">
    <source>
        <dbReference type="ARBA" id="ARBA00023029"/>
    </source>
</evidence>
<dbReference type="Proteomes" id="UP001189429">
    <property type="component" value="Unassembled WGS sequence"/>
</dbReference>
<evidence type="ECO:0000313" key="10">
    <source>
        <dbReference type="EMBL" id="CAK0837613.1"/>
    </source>
</evidence>
<comment type="function">
    <text evidence="7">Introduces a single-strand break via transesterification at a target site in duplex DNA. Releases the supercoiling and torsional tension of DNA introduced during the DNA replication and transcription by transiently cleaving and rejoining one strand of the DNA duplex. The scissile phosphodiester is attacked by the catalytic tyrosine of the enzyme, resulting in the formation of a DNA-(5'-phosphotyrosyl)-enzyme intermediate and the expulsion of a 3'-OH DNA strand.</text>
</comment>
<proteinExistence type="inferred from homology"/>
<dbReference type="InterPro" id="IPR023406">
    <property type="entry name" value="Topo_IA_AS"/>
</dbReference>
<dbReference type="PROSITE" id="PS52039">
    <property type="entry name" value="TOPO_IA_2"/>
    <property type="match status" value="1"/>
</dbReference>
<dbReference type="SMART" id="SM00436">
    <property type="entry name" value="TOP1Bc"/>
    <property type="match status" value="1"/>
</dbReference>
<dbReference type="SMART" id="SM00437">
    <property type="entry name" value="TOP1Ac"/>
    <property type="match status" value="1"/>
</dbReference>
<keyword evidence="11" id="KW-1185">Reference proteome</keyword>
<dbReference type="InterPro" id="IPR013824">
    <property type="entry name" value="Topo_IA_cen_sub1"/>
</dbReference>
<dbReference type="InterPro" id="IPR003601">
    <property type="entry name" value="Topo_IA_2"/>
</dbReference>
<feature type="domain" description="Topo IA-type catalytic" evidence="9">
    <location>
        <begin position="171"/>
        <end position="502"/>
    </location>
</feature>
<feature type="region of interest" description="Disordered" evidence="8">
    <location>
        <begin position="1"/>
        <end position="31"/>
    </location>
</feature>
<dbReference type="InterPro" id="IPR003602">
    <property type="entry name" value="Topo_IA_DNA-bd_dom"/>
</dbReference>
<evidence type="ECO:0000256" key="5">
    <source>
        <dbReference type="ARBA" id="ARBA00023125"/>
    </source>
</evidence>
<dbReference type="EC" id="5.6.2.1" evidence="3 7"/>
<dbReference type="SUPFAM" id="SSF56712">
    <property type="entry name" value="Prokaryotic type I DNA topoisomerase"/>
    <property type="match status" value="1"/>
</dbReference>
<name>A0ABN9SYD0_9DINO</name>
<comment type="similarity">
    <text evidence="2 7">Belongs to the type IA topoisomerase family.</text>
</comment>
<sequence length="502" mass="56073">AEKPTIAGTIAHSLSGAQKPRRRKGQHPRSPVYEFDGFFRGEPASFRVTATFGHVYPAAPARATTTGTPRARTTCSSPPSSRARTGARGGAARSRSTWRRRAKGCQALVLWLDCDREGENICFEVIQCAGTSLDQNRSWDHAYNGRIFRAKFSSLRQQDLMYALHHLIRPNEAMSLSVDARQEIDLRLGVAFSRYQTQYFRENFGMLSNFLKAVTYGPCQMPTLWFCVQRQCQIENFSPKNSWRLEAKLKIGDGIPEITAENTSGKVWDKNEAQILLRKVCAEDAAKVTAVEKRRNDLQRPLPLNTVVLLQKASELCGLSPGEAMMQAEQLYLKGFLSYPRTETTRYPQHFDKWGVLEQLKVPDAPFSGLAHKVAELKIDGRTDGVDVGDHPPITPVKHATERQCKDPRACRVGAVQARLPALPRDGVPRLHGQRGRGGEARPRGRPHGREEQAPGAGYLQLDARDGHGGERRRAERPGEHQAWDEARGVGHRPEAVCVYRA</sequence>
<dbReference type="PROSITE" id="PS00396">
    <property type="entry name" value="TOPO_IA_1"/>
    <property type="match status" value="1"/>
</dbReference>
<comment type="catalytic activity">
    <reaction evidence="1 7">
        <text>ATP-independent breakage of single-stranded DNA, followed by passage and rejoining.</text>
        <dbReference type="EC" id="5.6.2.1"/>
    </reaction>
</comment>
<evidence type="ECO:0000256" key="8">
    <source>
        <dbReference type="SAM" id="MobiDB-lite"/>
    </source>
</evidence>
<dbReference type="Gene3D" id="3.40.50.140">
    <property type="match status" value="1"/>
</dbReference>
<keyword evidence="6 7" id="KW-0413">Isomerase</keyword>
<dbReference type="InterPro" id="IPR013826">
    <property type="entry name" value="Topo_IA_cen_sub3"/>
</dbReference>
<evidence type="ECO:0000256" key="3">
    <source>
        <dbReference type="ARBA" id="ARBA00012891"/>
    </source>
</evidence>
<dbReference type="PANTHER" id="PTHR11390">
    <property type="entry name" value="PROKARYOTIC DNA TOPOISOMERASE"/>
    <property type="match status" value="1"/>
</dbReference>
<dbReference type="InterPro" id="IPR023405">
    <property type="entry name" value="Topo_IA_core_domain"/>
</dbReference>
<dbReference type="InterPro" id="IPR013497">
    <property type="entry name" value="Topo_IA_cen"/>
</dbReference>
<comment type="caution">
    <text evidence="10">The sequence shown here is derived from an EMBL/GenBank/DDBJ whole genome shotgun (WGS) entry which is preliminary data.</text>
</comment>
<dbReference type="PANTHER" id="PTHR11390:SF20">
    <property type="entry name" value="DNA TOPOISOMERASE 3-BETA-1"/>
    <property type="match status" value="1"/>
</dbReference>
<protein>
    <recommendedName>
        <fullName evidence="3 7">DNA topoisomerase</fullName>
        <ecNumber evidence="3 7">5.6.2.1</ecNumber>
    </recommendedName>
</protein>
<dbReference type="EMBL" id="CAUYUJ010014167">
    <property type="protein sequence ID" value="CAK0837613.1"/>
    <property type="molecule type" value="Genomic_DNA"/>
</dbReference>
<evidence type="ECO:0000256" key="2">
    <source>
        <dbReference type="ARBA" id="ARBA00009446"/>
    </source>
</evidence>
<gene>
    <name evidence="10" type="ORF">PCOR1329_LOCUS33758</name>
</gene>
<feature type="non-terminal residue" evidence="10">
    <location>
        <position position="1"/>
    </location>
</feature>
<feature type="compositionally biased region" description="Basic and acidic residues" evidence="8">
    <location>
        <begin position="463"/>
        <end position="493"/>
    </location>
</feature>
<evidence type="ECO:0000259" key="9">
    <source>
        <dbReference type="PROSITE" id="PS52039"/>
    </source>
</evidence>
<evidence type="ECO:0000256" key="6">
    <source>
        <dbReference type="ARBA" id="ARBA00023235"/>
    </source>
</evidence>
<feature type="region of interest" description="Disordered" evidence="8">
    <location>
        <begin position="422"/>
        <end position="493"/>
    </location>
</feature>